<dbReference type="Gene3D" id="2.120.10.30">
    <property type="entry name" value="TolB, C-terminal domain"/>
    <property type="match status" value="1"/>
</dbReference>
<evidence type="ECO:0000256" key="9">
    <source>
        <dbReference type="ARBA" id="ARBA00023170"/>
    </source>
</evidence>
<dbReference type="InterPro" id="IPR011042">
    <property type="entry name" value="6-blade_b-propeller_TolB-like"/>
</dbReference>
<evidence type="ECO:0000256" key="2">
    <source>
        <dbReference type="ARBA" id="ARBA00022536"/>
    </source>
</evidence>
<comment type="subcellular location">
    <subcellularLocation>
        <location evidence="1">Membrane</location>
        <topology evidence="1">Single-pass membrane protein</topology>
    </subcellularLocation>
</comment>
<comment type="caution">
    <text evidence="13">The sequence shown here is derived from an EMBL/GenBank/DDBJ whole genome shotgun (WGS) entry which is preliminary data.</text>
</comment>
<keyword evidence="7" id="KW-0472">Membrane</keyword>
<evidence type="ECO:0000313" key="13">
    <source>
        <dbReference type="EMBL" id="GIY95882.1"/>
    </source>
</evidence>
<dbReference type="InterPro" id="IPR000033">
    <property type="entry name" value="LDLR_classB_rpt"/>
</dbReference>
<evidence type="ECO:0000256" key="4">
    <source>
        <dbReference type="ARBA" id="ARBA00022729"/>
    </source>
</evidence>
<keyword evidence="3" id="KW-0254">Endocytosis</keyword>
<keyword evidence="4" id="KW-0732">Signal</keyword>
<dbReference type="SMART" id="SM00192">
    <property type="entry name" value="LDLa"/>
    <property type="match status" value="1"/>
</dbReference>
<protein>
    <submittedName>
        <fullName evidence="13">Low-density lipoprotein receptor-related protein 1</fullName>
    </submittedName>
</protein>
<sequence length="433" mass="48570">MFSRVLKIESIHMFDENNPNAPYPSVSNKVHMRNVIGLASDYNGKRIFYSDIQEGQSIVYSSTDLILQCWWKFHILSPNRTRSNNRKFLVCAFQEITFAGYGASITLKRATVKKMKQGSVEGLAYDTVHKDLYWTSHSNSSLSRINLATSNSSAEVIIQLGVDDKPRGIDVDSCASRIYWTNWNARNPSIQRAFLTGFDLQSIVETNIRMPNALALDHKAQRLYWSDARLDKVERCNLDGTERYVLLNEHPQHPFDLAVYGDFIFWTDWVSHAVLRADKYTGNNVVTLRKNIARPMGIVAIANDTDCTLNPCHVLNGGCEDQCNVAVDGRVICTCFLGKQANCTKEEFECGNGMCIPFELTCDGVSACRNGTDEDEIYCKTRMCPLTSSTAPTTVAFQRAVCVMDRTAVGITVMKFYVAVQLINSDAILGTLH</sequence>
<dbReference type="InterPro" id="IPR002172">
    <property type="entry name" value="LDrepeatLR_classA_rpt"/>
</dbReference>
<keyword evidence="2" id="KW-0245">EGF-like domain</keyword>
<dbReference type="GO" id="GO:0005041">
    <property type="term" value="F:low-density lipoprotein particle receptor activity"/>
    <property type="evidence" value="ECO:0007669"/>
    <property type="project" value="TreeGrafter"/>
</dbReference>
<keyword evidence="6" id="KW-0106">Calcium</keyword>
<dbReference type="InterPro" id="IPR036055">
    <property type="entry name" value="LDL_receptor-like_sf"/>
</dbReference>
<evidence type="ECO:0000256" key="1">
    <source>
        <dbReference type="ARBA" id="ARBA00004167"/>
    </source>
</evidence>
<dbReference type="SUPFAM" id="SSF63825">
    <property type="entry name" value="YWTD domain"/>
    <property type="match status" value="1"/>
</dbReference>
<feature type="repeat" description="LDL-receptor class B" evidence="12">
    <location>
        <begin position="221"/>
        <end position="263"/>
    </location>
</feature>
<dbReference type="GO" id="GO:0043235">
    <property type="term" value="C:receptor complex"/>
    <property type="evidence" value="ECO:0007669"/>
    <property type="project" value="TreeGrafter"/>
</dbReference>
<evidence type="ECO:0000256" key="5">
    <source>
        <dbReference type="ARBA" id="ARBA00022737"/>
    </source>
</evidence>
<dbReference type="AlphaFoldDB" id="A0AAV4XMK2"/>
<accession>A0AAV4XMK2</accession>
<dbReference type="Pfam" id="PF00057">
    <property type="entry name" value="Ldl_recept_a"/>
    <property type="match status" value="1"/>
</dbReference>
<dbReference type="PANTHER" id="PTHR22722">
    <property type="entry name" value="LOW-DENSITY LIPOPROTEIN RECEPTOR-RELATED PROTEIN 2-RELATED"/>
    <property type="match status" value="1"/>
</dbReference>
<dbReference type="GO" id="GO:0005886">
    <property type="term" value="C:plasma membrane"/>
    <property type="evidence" value="ECO:0007669"/>
    <property type="project" value="TreeGrafter"/>
</dbReference>
<keyword evidence="10" id="KW-0325">Glycoprotein</keyword>
<dbReference type="PROSITE" id="PS50068">
    <property type="entry name" value="LDLRA_2"/>
    <property type="match status" value="1"/>
</dbReference>
<keyword evidence="5" id="KW-0677">Repeat</keyword>
<proteinExistence type="predicted"/>
<evidence type="ECO:0000313" key="14">
    <source>
        <dbReference type="Proteomes" id="UP001054945"/>
    </source>
</evidence>
<reference evidence="13 14" key="1">
    <citation type="submission" date="2021-06" db="EMBL/GenBank/DDBJ databases">
        <title>Caerostris extrusa draft genome.</title>
        <authorList>
            <person name="Kono N."/>
            <person name="Arakawa K."/>
        </authorList>
    </citation>
    <scope>NUCLEOTIDE SEQUENCE [LARGE SCALE GENOMIC DNA]</scope>
</reference>
<dbReference type="PROSITE" id="PS51120">
    <property type="entry name" value="LDLRB"/>
    <property type="match status" value="2"/>
</dbReference>
<dbReference type="PANTHER" id="PTHR22722:SF5">
    <property type="entry name" value="LOW-DENSITY LIPOPROTEIN RECEPTOR-RELATED PROTEIN 1B"/>
    <property type="match status" value="1"/>
</dbReference>
<evidence type="ECO:0000256" key="8">
    <source>
        <dbReference type="ARBA" id="ARBA00023157"/>
    </source>
</evidence>
<name>A0AAV4XMK2_CAEEX</name>
<dbReference type="SMART" id="SM00135">
    <property type="entry name" value="LY"/>
    <property type="match status" value="4"/>
</dbReference>
<evidence type="ECO:0000256" key="12">
    <source>
        <dbReference type="PROSITE-ProRule" id="PRU00461"/>
    </source>
</evidence>
<gene>
    <name evidence="13" type="primary">LRP1</name>
    <name evidence="13" type="ORF">CEXT_577851</name>
</gene>
<evidence type="ECO:0000256" key="3">
    <source>
        <dbReference type="ARBA" id="ARBA00022583"/>
    </source>
</evidence>
<feature type="repeat" description="LDL-receptor class B" evidence="12">
    <location>
        <begin position="176"/>
        <end position="220"/>
    </location>
</feature>
<feature type="disulfide bond" evidence="11">
    <location>
        <begin position="343"/>
        <end position="355"/>
    </location>
</feature>
<dbReference type="EMBL" id="BPLR01000588">
    <property type="protein sequence ID" value="GIY95882.1"/>
    <property type="molecule type" value="Genomic_DNA"/>
</dbReference>
<keyword evidence="8 11" id="KW-1015">Disulfide bond</keyword>
<keyword evidence="13" id="KW-0449">Lipoprotein</keyword>
<feature type="disulfide bond" evidence="11">
    <location>
        <begin position="350"/>
        <end position="368"/>
    </location>
</feature>
<dbReference type="Pfam" id="PF00058">
    <property type="entry name" value="Ldl_recept_b"/>
    <property type="match status" value="3"/>
</dbReference>
<dbReference type="InterPro" id="IPR051221">
    <property type="entry name" value="LDLR-related"/>
</dbReference>
<dbReference type="CDD" id="cd00112">
    <property type="entry name" value="LDLa"/>
    <property type="match status" value="1"/>
</dbReference>
<evidence type="ECO:0000256" key="11">
    <source>
        <dbReference type="PROSITE-ProRule" id="PRU00124"/>
    </source>
</evidence>
<evidence type="ECO:0000256" key="10">
    <source>
        <dbReference type="ARBA" id="ARBA00023180"/>
    </source>
</evidence>
<dbReference type="Proteomes" id="UP001054945">
    <property type="component" value="Unassembled WGS sequence"/>
</dbReference>
<dbReference type="SUPFAM" id="SSF57424">
    <property type="entry name" value="LDL receptor-like module"/>
    <property type="match status" value="1"/>
</dbReference>
<organism evidence="13 14">
    <name type="scientific">Caerostris extrusa</name>
    <name type="common">Bark spider</name>
    <name type="synonym">Caerostris bankana</name>
    <dbReference type="NCBI Taxonomy" id="172846"/>
    <lineage>
        <taxon>Eukaryota</taxon>
        <taxon>Metazoa</taxon>
        <taxon>Ecdysozoa</taxon>
        <taxon>Arthropoda</taxon>
        <taxon>Chelicerata</taxon>
        <taxon>Arachnida</taxon>
        <taxon>Araneae</taxon>
        <taxon>Araneomorphae</taxon>
        <taxon>Entelegynae</taxon>
        <taxon>Araneoidea</taxon>
        <taxon>Araneidae</taxon>
        <taxon>Caerostris</taxon>
    </lineage>
</organism>
<evidence type="ECO:0000256" key="6">
    <source>
        <dbReference type="ARBA" id="ARBA00022837"/>
    </source>
</evidence>
<keyword evidence="14" id="KW-1185">Reference proteome</keyword>
<dbReference type="FunFam" id="2.120.10.30:FF:000241">
    <property type="entry name" value="Low-density lipoprotein receptor-related protein 6"/>
    <property type="match status" value="1"/>
</dbReference>
<dbReference type="Gene3D" id="2.40.128.620">
    <property type="match status" value="1"/>
</dbReference>
<dbReference type="GO" id="GO:0006897">
    <property type="term" value="P:endocytosis"/>
    <property type="evidence" value="ECO:0007669"/>
    <property type="project" value="UniProtKB-KW"/>
</dbReference>
<evidence type="ECO:0000256" key="7">
    <source>
        <dbReference type="ARBA" id="ARBA00023136"/>
    </source>
</evidence>
<keyword evidence="9 13" id="KW-0675">Receptor</keyword>
<comment type="caution">
    <text evidence="11">Lacks conserved residue(s) required for the propagation of feature annotation.</text>
</comment>